<gene>
    <name evidence="2" type="ORF">Taro_011763</name>
</gene>
<evidence type="ECO:0000256" key="1">
    <source>
        <dbReference type="SAM" id="MobiDB-lite"/>
    </source>
</evidence>
<reference evidence="2" key="1">
    <citation type="submission" date="2017-07" db="EMBL/GenBank/DDBJ databases">
        <title>Taro Niue Genome Assembly and Annotation.</title>
        <authorList>
            <person name="Atibalentja N."/>
            <person name="Keating K."/>
            <person name="Fields C.J."/>
        </authorList>
    </citation>
    <scope>NUCLEOTIDE SEQUENCE</scope>
    <source>
        <strain evidence="2">Niue_2</strain>
        <tissue evidence="2">Leaf</tissue>
    </source>
</reference>
<name>A0A843UDM1_COLES</name>
<comment type="caution">
    <text evidence="2">The sequence shown here is derived from an EMBL/GenBank/DDBJ whole genome shotgun (WGS) entry which is preliminary data.</text>
</comment>
<keyword evidence="3" id="KW-1185">Reference proteome</keyword>
<evidence type="ECO:0000313" key="3">
    <source>
        <dbReference type="Proteomes" id="UP000652761"/>
    </source>
</evidence>
<accession>A0A843UDM1</accession>
<proteinExistence type="predicted"/>
<dbReference type="EMBL" id="NMUH01000448">
    <property type="protein sequence ID" value="MQL79323.1"/>
    <property type="molecule type" value="Genomic_DNA"/>
</dbReference>
<dbReference type="AlphaFoldDB" id="A0A843UDM1"/>
<feature type="region of interest" description="Disordered" evidence="1">
    <location>
        <begin position="341"/>
        <end position="364"/>
    </location>
</feature>
<sequence length="404" mass="45450">MTRNCYFHADPCFLITLSRPIGITRVIPYLSTRLNLLNPPGSHRTLRELPRQLHYTTAFPRTIQQRHTSHDPPTTLLYLLEALGTRGHEAGARGRENQVENLLSGDPITHRIHRLASTPLPPRATATINVHILCRQVHAVNGTLPGRQQVNGHPWPPTPTQLQQVLFHFRTKPAPHLNKPHIQTTHSTQPTHTGLSTAITTITHMIRMDPKSTRRITRVIPYLSTSLNLPNPPGSHRTLRELPRQLHHTTVFPRAIQQRHTSHDPPTTLLYLLEALGTRGHEAGARERENQVENLLSGDPITCRIHRLASTPLPPRAIATINVNILCRQVHAVNRTLPGRQQVNGHPWPPTPTQLQQAQAPTPVPHELGHGGPSIMERFKRMAPPSFKGESQPLLAESWMREIE</sequence>
<dbReference type="Proteomes" id="UP000652761">
    <property type="component" value="Unassembled WGS sequence"/>
</dbReference>
<evidence type="ECO:0000313" key="2">
    <source>
        <dbReference type="EMBL" id="MQL79323.1"/>
    </source>
</evidence>
<protein>
    <submittedName>
        <fullName evidence="2">Uncharacterized protein</fullName>
    </submittedName>
</protein>
<organism evidence="2 3">
    <name type="scientific">Colocasia esculenta</name>
    <name type="common">Wild taro</name>
    <name type="synonym">Arum esculentum</name>
    <dbReference type="NCBI Taxonomy" id="4460"/>
    <lineage>
        <taxon>Eukaryota</taxon>
        <taxon>Viridiplantae</taxon>
        <taxon>Streptophyta</taxon>
        <taxon>Embryophyta</taxon>
        <taxon>Tracheophyta</taxon>
        <taxon>Spermatophyta</taxon>
        <taxon>Magnoliopsida</taxon>
        <taxon>Liliopsida</taxon>
        <taxon>Araceae</taxon>
        <taxon>Aroideae</taxon>
        <taxon>Colocasieae</taxon>
        <taxon>Colocasia</taxon>
    </lineage>
</organism>